<comment type="caution">
    <text evidence="10">The sequence shown here is derived from an EMBL/GenBank/DDBJ whole genome shotgun (WGS) entry which is preliminary data.</text>
</comment>
<keyword evidence="3 7" id="KW-1133">Transmembrane helix</keyword>
<dbReference type="PANTHER" id="PTHR30367">
    <property type="entry name" value="P-HYDROXYBENZOIC ACID EFFLUX PUMP SUBUNIT AAEA-RELATED"/>
    <property type="match status" value="1"/>
</dbReference>
<feature type="transmembrane region" description="Helical" evidence="7">
    <location>
        <begin position="29"/>
        <end position="50"/>
    </location>
</feature>
<feature type="region of interest" description="Disordered" evidence="6">
    <location>
        <begin position="1"/>
        <end position="20"/>
    </location>
</feature>
<evidence type="ECO:0000256" key="6">
    <source>
        <dbReference type="SAM" id="MobiDB-lite"/>
    </source>
</evidence>
<evidence type="ECO:0000313" key="10">
    <source>
        <dbReference type="EMBL" id="GJE02562.1"/>
    </source>
</evidence>
<dbReference type="Pfam" id="PF25917">
    <property type="entry name" value="BSH_RND"/>
    <property type="match status" value="1"/>
</dbReference>
<evidence type="ECO:0000256" key="4">
    <source>
        <dbReference type="ARBA" id="ARBA00023136"/>
    </source>
</evidence>
<feature type="domain" description="p-hydroxybenzoic acid efflux pump subunit AaeA-like beta-barrel" evidence="9">
    <location>
        <begin position="208"/>
        <end position="305"/>
    </location>
</feature>
<evidence type="ECO:0000256" key="2">
    <source>
        <dbReference type="ARBA" id="ARBA00022692"/>
    </source>
</evidence>
<dbReference type="EMBL" id="BPQQ01000058">
    <property type="protein sequence ID" value="GJE02562.1"/>
    <property type="molecule type" value="Genomic_DNA"/>
</dbReference>
<organism evidence="10 11">
    <name type="scientific">Methylobacterium isbiliense</name>
    <dbReference type="NCBI Taxonomy" id="315478"/>
    <lineage>
        <taxon>Bacteria</taxon>
        <taxon>Pseudomonadati</taxon>
        <taxon>Pseudomonadota</taxon>
        <taxon>Alphaproteobacteria</taxon>
        <taxon>Hyphomicrobiales</taxon>
        <taxon>Methylobacteriaceae</taxon>
        <taxon>Methylobacterium</taxon>
    </lineage>
</organism>
<dbReference type="InterPro" id="IPR058634">
    <property type="entry name" value="AaeA-lik-b-barrel"/>
</dbReference>
<dbReference type="SUPFAM" id="SSF111369">
    <property type="entry name" value="HlyD-like secretion proteins"/>
    <property type="match status" value="1"/>
</dbReference>
<dbReference type="PANTHER" id="PTHR30367:SF1">
    <property type="entry name" value="MULTIDRUG RESISTANCE PROTEIN MDTN"/>
    <property type="match status" value="1"/>
</dbReference>
<evidence type="ECO:0000256" key="3">
    <source>
        <dbReference type="ARBA" id="ARBA00022989"/>
    </source>
</evidence>
<dbReference type="Gene3D" id="2.40.30.170">
    <property type="match status" value="1"/>
</dbReference>
<dbReference type="NCBIfam" id="TIGR01730">
    <property type="entry name" value="RND_mfp"/>
    <property type="match status" value="1"/>
</dbReference>
<evidence type="ECO:0000259" key="9">
    <source>
        <dbReference type="Pfam" id="PF25963"/>
    </source>
</evidence>
<dbReference type="InterPro" id="IPR006143">
    <property type="entry name" value="RND_pump_MFP"/>
</dbReference>
<feature type="domain" description="Multidrug resistance protein MdtA-like barrel-sandwich hybrid" evidence="8">
    <location>
        <begin position="65"/>
        <end position="205"/>
    </location>
</feature>
<gene>
    <name evidence="10" type="primary">aaeA_4</name>
    <name evidence="10" type="ORF">GMJLKIPL_4511</name>
</gene>
<evidence type="ECO:0000313" key="11">
    <source>
        <dbReference type="Proteomes" id="UP001055153"/>
    </source>
</evidence>
<protein>
    <submittedName>
        <fullName evidence="10">p-hydroxybenzoic acid efflux pump subunit AaeA</fullName>
    </submittedName>
</protein>
<dbReference type="InterPro" id="IPR050393">
    <property type="entry name" value="MFP_Efflux_Pump"/>
</dbReference>
<evidence type="ECO:0000256" key="5">
    <source>
        <dbReference type="SAM" id="Coils"/>
    </source>
</evidence>
<dbReference type="Gene3D" id="2.40.50.100">
    <property type="match status" value="1"/>
</dbReference>
<comment type="similarity">
    <text evidence="1">Belongs to the membrane fusion protein (MFP) (TC 8.A.1) family.</text>
</comment>
<keyword evidence="4 7" id="KW-0472">Membrane</keyword>
<evidence type="ECO:0000259" key="8">
    <source>
        <dbReference type="Pfam" id="PF25917"/>
    </source>
</evidence>
<evidence type="ECO:0000256" key="1">
    <source>
        <dbReference type="ARBA" id="ARBA00009477"/>
    </source>
</evidence>
<dbReference type="Proteomes" id="UP001055153">
    <property type="component" value="Unassembled WGS sequence"/>
</dbReference>
<reference evidence="10" key="1">
    <citation type="journal article" date="2021" name="Front. Microbiol.">
        <title>Comprehensive Comparative Genomics and Phenotyping of Methylobacterium Species.</title>
        <authorList>
            <person name="Alessa O."/>
            <person name="Ogura Y."/>
            <person name="Fujitani Y."/>
            <person name="Takami H."/>
            <person name="Hayashi T."/>
            <person name="Sahin N."/>
            <person name="Tani A."/>
        </authorList>
    </citation>
    <scope>NUCLEOTIDE SEQUENCE</scope>
    <source>
        <strain evidence="10">DSM 17168</strain>
    </source>
</reference>
<feature type="coiled-coil region" evidence="5">
    <location>
        <begin position="105"/>
        <end position="132"/>
    </location>
</feature>
<dbReference type="RefSeq" id="WP_238239139.1">
    <property type="nucleotide sequence ID" value="NZ_BPQQ01000058.1"/>
</dbReference>
<keyword evidence="2 7" id="KW-0812">Transmembrane</keyword>
<dbReference type="InterPro" id="IPR058625">
    <property type="entry name" value="MdtA-like_BSH"/>
</dbReference>
<evidence type="ECO:0000256" key="7">
    <source>
        <dbReference type="SAM" id="Phobius"/>
    </source>
</evidence>
<accession>A0ABQ4SH58</accession>
<name>A0ABQ4SH58_9HYPH</name>
<proteinExistence type="inferred from homology"/>
<keyword evidence="5" id="KW-0175">Coiled coil</keyword>
<reference evidence="10" key="2">
    <citation type="submission" date="2021-08" db="EMBL/GenBank/DDBJ databases">
        <authorList>
            <person name="Tani A."/>
            <person name="Ola A."/>
            <person name="Ogura Y."/>
            <person name="Katsura K."/>
            <person name="Hayashi T."/>
        </authorList>
    </citation>
    <scope>NUCLEOTIDE SEQUENCE</scope>
    <source>
        <strain evidence="10">DSM 17168</strain>
    </source>
</reference>
<keyword evidence="11" id="KW-1185">Reference proteome</keyword>
<dbReference type="Pfam" id="PF25963">
    <property type="entry name" value="Beta-barrel_AAEA"/>
    <property type="match status" value="1"/>
</dbReference>
<sequence length="323" mass="34678">MAARDPDPSGRTAPPATGPAPVAPSAFNLAAVAMAVAGAALLAWLAWIYYVDTPWTRDASVRVYTAQVAPEVSGRVTAVPVADNQAVRKGDLLFRIDDRDYRIAVQRAQAARDRAEAQRANTRAEADRREKLSDLAVSAEVRQTYESNAQAAQAAYEGAMADLAAATLNLERTEIRSPVNGYVTNLLLQAGTYATAGQAAMTLVDSDSYWVAGYFEETQLRRIRLNDPAEIRLMGYPDRPLAGRVESIARGIQDPNASPGVAGLPSVNPVFTWVRLAQRIPVRIRIEQLPDEVHLAAGMTATVHVRPDGPAAPALAERSGAGR</sequence>